<evidence type="ECO:0000256" key="3">
    <source>
        <dbReference type="ARBA" id="ARBA00022989"/>
    </source>
</evidence>
<evidence type="ECO:0000313" key="9">
    <source>
        <dbReference type="Proteomes" id="UP000092461"/>
    </source>
</evidence>
<dbReference type="SMART" id="SM01160">
    <property type="entry name" value="DUF1751"/>
    <property type="match status" value="1"/>
</dbReference>
<keyword evidence="2 6" id="KW-0812">Transmembrane</keyword>
<dbReference type="PANTHER" id="PTHR13377:SF3">
    <property type="entry name" value="TRANSMEMBRANE PROTEIN 115"/>
    <property type="match status" value="1"/>
</dbReference>
<feature type="region of interest" description="Disordered" evidence="5">
    <location>
        <begin position="342"/>
        <end position="368"/>
    </location>
</feature>
<organism evidence="8 9">
    <name type="scientific">Lutzomyia longipalpis</name>
    <name type="common">Sand fly</name>
    <dbReference type="NCBI Taxonomy" id="7200"/>
    <lineage>
        <taxon>Eukaryota</taxon>
        <taxon>Metazoa</taxon>
        <taxon>Ecdysozoa</taxon>
        <taxon>Arthropoda</taxon>
        <taxon>Hexapoda</taxon>
        <taxon>Insecta</taxon>
        <taxon>Pterygota</taxon>
        <taxon>Neoptera</taxon>
        <taxon>Endopterygota</taxon>
        <taxon>Diptera</taxon>
        <taxon>Nematocera</taxon>
        <taxon>Psychodoidea</taxon>
        <taxon>Psychodidae</taxon>
        <taxon>Lutzomyia</taxon>
        <taxon>Lutzomyia</taxon>
    </lineage>
</organism>
<proteinExistence type="predicted"/>
<keyword evidence="4 6" id="KW-0472">Membrane</keyword>
<sequence>MDSNQPIPMRSRSSVGGKVRGFFQFETSVKVICLIIIFGYFLSYFETVADALIVTPGYFMPPLVQIWTAFTFCFVEKHLWEVLVDIATVALCGKLIEPLWGSLEMMTYFAVTNFGVVILTTTYYLFLYACTKNPLILFEVHIYGLAGYIAAVCVAVHQIMPDHLIARTPIGNFTNRNIPLTLFLVAVFLWLLGLLEGRYPTMFLAGIITSWIYLRFIQRHRNGSRGDYSENFAFVRFFPIVLQPFVSILVNPIYYTCRRLGIIKHTPVPPATSNTLPLSSVSISMGGVDPYDMERRRQIALKALNERLSKATDSSRSKALPKSFPQSTIKSSAPAISINIPTTSSAASTSHESLIKFPEGEQNKNQLP</sequence>
<keyword evidence="3 6" id="KW-1133">Transmembrane helix</keyword>
<feature type="transmembrane region" description="Helical" evidence="6">
    <location>
        <begin position="135"/>
        <end position="157"/>
    </location>
</feature>
<dbReference type="EnsemblMetazoa" id="LLOJ003786-RA">
    <property type="protein sequence ID" value="LLOJ003786-PA"/>
    <property type="gene ID" value="LLOJ003786"/>
</dbReference>
<dbReference type="GO" id="GO:0006890">
    <property type="term" value="P:retrograde vesicle-mediated transport, Golgi to endoplasmic reticulum"/>
    <property type="evidence" value="ECO:0007669"/>
    <property type="project" value="InterPro"/>
</dbReference>
<evidence type="ECO:0000313" key="8">
    <source>
        <dbReference type="EnsemblMetazoa" id="LLOJ003786-PA"/>
    </source>
</evidence>
<dbReference type="InterPro" id="IPR035952">
    <property type="entry name" value="Rhomboid-like_sf"/>
</dbReference>
<dbReference type="Pfam" id="PF08551">
    <property type="entry name" value="DUF1751"/>
    <property type="match status" value="1"/>
</dbReference>
<dbReference type="PANTHER" id="PTHR13377">
    <property type="entry name" value="PLACENTAL PROTEIN 6"/>
    <property type="match status" value="1"/>
</dbReference>
<dbReference type="GO" id="GO:0016020">
    <property type="term" value="C:membrane"/>
    <property type="evidence" value="ECO:0007669"/>
    <property type="project" value="UniProtKB-SubCell"/>
</dbReference>
<feature type="transmembrane region" description="Helical" evidence="6">
    <location>
        <begin position="106"/>
        <end position="128"/>
    </location>
</feature>
<keyword evidence="9" id="KW-1185">Reference proteome</keyword>
<evidence type="ECO:0000256" key="5">
    <source>
        <dbReference type="SAM" id="MobiDB-lite"/>
    </source>
</evidence>
<feature type="transmembrane region" description="Helical" evidence="6">
    <location>
        <begin position="237"/>
        <end position="255"/>
    </location>
</feature>
<name>A0A1B0CH74_LUTLO</name>
<evidence type="ECO:0000256" key="6">
    <source>
        <dbReference type="SAM" id="Phobius"/>
    </source>
</evidence>
<feature type="transmembrane region" description="Helical" evidence="6">
    <location>
        <begin position="177"/>
        <end position="195"/>
    </location>
</feature>
<evidence type="ECO:0000256" key="4">
    <source>
        <dbReference type="ARBA" id="ARBA00023136"/>
    </source>
</evidence>
<dbReference type="VEuPathDB" id="VectorBase:LLONM1_005702"/>
<dbReference type="SUPFAM" id="SSF144091">
    <property type="entry name" value="Rhomboid-like"/>
    <property type="match status" value="1"/>
</dbReference>
<dbReference type="InterPro" id="IPR013861">
    <property type="entry name" value="TMEM115/Pdh1/Rbl19"/>
</dbReference>
<dbReference type="AlphaFoldDB" id="A0A1B0CH74"/>
<evidence type="ECO:0000256" key="1">
    <source>
        <dbReference type="ARBA" id="ARBA00004141"/>
    </source>
</evidence>
<reference evidence="7" key="2">
    <citation type="journal article" date="2020" name="BMC">
        <title>Leishmania infection induces a limited differential gene expression in the sand fly midgut.</title>
        <authorList>
            <person name="Coutinho-Abreu I.V."/>
            <person name="Serafim T.D."/>
            <person name="Meneses C."/>
            <person name="Kamhawi S."/>
            <person name="Oliveira F."/>
            <person name="Valenzuela J.G."/>
        </authorList>
    </citation>
    <scope>NUCLEOTIDE SEQUENCE</scope>
    <source>
        <strain evidence="7">Jacobina</strain>
        <tissue evidence="7">Midgut</tissue>
    </source>
</reference>
<dbReference type="EMBL" id="GITU01007479">
    <property type="protein sequence ID" value="MBC1176182.1"/>
    <property type="molecule type" value="Transcribed_RNA"/>
</dbReference>
<feature type="transmembrane region" description="Helical" evidence="6">
    <location>
        <begin position="202"/>
        <end position="217"/>
    </location>
</feature>
<reference evidence="8" key="3">
    <citation type="submission" date="2020-05" db="UniProtKB">
        <authorList>
            <consortium name="EnsemblMetazoa"/>
        </authorList>
    </citation>
    <scope>IDENTIFICATION</scope>
    <source>
        <strain evidence="8">Jacobina</strain>
    </source>
</reference>
<dbReference type="Gene3D" id="1.20.1540.10">
    <property type="entry name" value="Rhomboid-like"/>
    <property type="match status" value="1"/>
</dbReference>
<feature type="transmembrane region" description="Helical" evidence="6">
    <location>
        <begin position="82"/>
        <end position="100"/>
    </location>
</feature>
<comment type="subcellular location">
    <subcellularLocation>
        <location evidence="1">Membrane</location>
        <topology evidence="1">Multi-pass membrane protein</topology>
    </subcellularLocation>
</comment>
<dbReference type="FunFam" id="1.20.1540.10:FF:000004">
    <property type="entry name" value="Transmembrane protein 115"/>
    <property type="match status" value="1"/>
</dbReference>
<accession>A0A1B0CH74</accession>
<feature type="transmembrane region" description="Helical" evidence="6">
    <location>
        <begin position="57"/>
        <end position="75"/>
    </location>
</feature>
<evidence type="ECO:0000256" key="2">
    <source>
        <dbReference type="ARBA" id="ARBA00022692"/>
    </source>
</evidence>
<evidence type="ECO:0000313" key="7">
    <source>
        <dbReference type="EMBL" id="MBC1176182.1"/>
    </source>
</evidence>
<dbReference type="EMBL" id="AJWK01012086">
    <property type="status" value="NOT_ANNOTATED_CDS"/>
    <property type="molecule type" value="Genomic_DNA"/>
</dbReference>
<dbReference type="GO" id="GO:0005794">
    <property type="term" value="C:Golgi apparatus"/>
    <property type="evidence" value="ECO:0007669"/>
    <property type="project" value="TreeGrafter"/>
</dbReference>
<reference evidence="9" key="1">
    <citation type="submission" date="2012-05" db="EMBL/GenBank/DDBJ databases">
        <title>Whole Genome Assembly of Lutzomyia longipalpis.</title>
        <authorList>
            <person name="Richards S."/>
            <person name="Qu C."/>
            <person name="Dillon R."/>
            <person name="Worley K."/>
            <person name="Scherer S."/>
            <person name="Batterton M."/>
            <person name="Taylor A."/>
            <person name="Hawes A."/>
            <person name="Hernandez B."/>
            <person name="Kovar C."/>
            <person name="Mandapat C."/>
            <person name="Pham C."/>
            <person name="Qu C."/>
            <person name="Jing C."/>
            <person name="Bess C."/>
            <person name="Bandaranaike D."/>
            <person name="Ngo D."/>
            <person name="Ongeri F."/>
            <person name="Arias F."/>
            <person name="Lara F."/>
            <person name="Weissenberger G."/>
            <person name="Kamau G."/>
            <person name="Han H."/>
            <person name="Shen H."/>
            <person name="Dinh H."/>
            <person name="Khalil I."/>
            <person name="Jones J."/>
            <person name="Shafer J."/>
            <person name="Jayaseelan J."/>
            <person name="Quiroz J."/>
            <person name="Blankenburg K."/>
            <person name="Nguyen L."/>
            <person name="Jackson L."/>
            <person name="Francisco L."/>
            <person name="Tang L.-Y."/>
            <person name="Pu L.-L."/>
            <person name="Perales L."/>
            <person name="Lorensuhewa L."/>
            <person name="Munidasa M."/>
            <person name="Coyle M."/>
            <person name="Taylor M."/>
            <person name="Puazo M."/>
            <person name="Firestine M."/>
            <person name="Scheel M."/>
            <person name="Javaid M."/>
            <person name="Wang M."/>
            <person name="Li M."/>
            <person name="Tabassum N."/>
            <person name="Saada N."/>
            <person name="Osuji N."/>
            <person name="Aqrawi P."/>
            <person name="Fu Q."/>
            <person name="Thornton R."/>
            <person name="Raj R."/>
            <person name="Goodspeed R."/>
            <person name="Mata R."/>
            <person name="Najjar R."/>
            <person name="Gubbala S."/>
            <person name="Lee S."/>
            <person name="Denson S."/>
            <person name="Patil S."/>
            <person name="Macmil S."/>
            <person name="Qi S."/>
            <person name="Matskevitch T."/>
            <person name="Palculict T."/>
            <person name="Mathew T."/>
            <person name="Vee V."/>
            <person name="Velamala V."/>
            <person name="Korchina V."/>
            <person name="Cai W."/>
            <person name="Liu W."/>
            <person name="Dai W."/>
            <person name="Zou X."/>
            <person name="Zhu Y."/>
            <person name="Zhang Y."/>
            <person name="Wu Y.-Q."/>
            <person name="Xin Y."/>
            <person name="Nazarath L."/>
            <person name="Kovar C."/>
            <person name="Han Y."/>
            <person name="Muzny D."/>
            <person name="Gibbs R."/>
        </authorList>
    </citation>
    <scope>NUCLEOTIDE SEQUENCE [LARGE SCALE GENOMIC DNA]</scope>
    <source>
        <strain evidence="9">Jacobina</strain>
    </source>
</reference>
<dbReference type="VEuPathDB" id="VectorBase:LLOJ003786"/>
<dbReference type="Proteomes" id="UP000092461">
    <property type="component" value="Unassembled WGS sequence"/>
</dbReference>
<feature type="transmembrane region" description="Helical" evidence="6">
    <location>
        <begin position="21"/>
        <end position="45"/>
    </location>
</feature>
<protein>
    <submittedName>
        <fullName evidence="7">Protein with signal anchor</fullName>
    </submittedName>
</protein>